<sequence length="72" mass="7951">MKTPSTRSLPALSTQSPSPTTTISPSPPPLMLSRPLLVLRQPHQQPVLSLRVACDHPARQPLLHFLRRRVAA</sequence>
<gene>
    <name evidence="2" type="ORF">GLYMA_10G156800</name>
</gene>
<keyword evidence="4" id="KW-1185">Reference proteome</keyword>
<feature type="compositionally biased region" description="Low complexity" evidence="1">
    <location>
        <begin position="8"/>
        <end position="24"/>
    </location>
</feature>
<evidence type="ECO:0000256" key="1">
    <source>
        <dbReference type="SAM" id="MobiDB-lite"/>
    </source>
</evidence>
<evidence type="ECO:0000313" key="3">
    <source>
        <dbReference type="EnsemblPlants" id="KRH33978"/>
    </source>
</evidence>
<dbReference type="InParanoid" id="A0A0R0HTQ9"/>
<dbReference type="AlphaFoldDB" id="A0A0R0HTQ9"/>
<organism evidence="2">
    <name type="scientific">Glycine max</name>
    <name type="common">Soybean</name>
    <name type="synonym">Glycine hispida</name>
    <dbReference type="NCBI Taxonomy" id="3847"/>
    <lineage>
        <taxon>Eukaryota</taxon>
        <taxon>Viridiplantae</taxon>
        <taxon>Streptophyta</taxon>
        <taxon>Embryophyta</taxon>
        <taxon>Tracheophyta</taxon>
        <taxon>Spermatophyta</taxon>
        <taxon>Magnoliopsida</taxon>
        <taxon>eudicotyledons</taxon>
        <taxon>Gunneridae</taxon>
        <taxon>Pentapetalae</taxon>
        <taxon>rosids</taxon>
        <taxon>fabids</taxon>
        <taxon>Fabales</taxon>
        <taxon>Fabaceae</taxon>
        <taxon>Papilionoideae</taxon>
        <taxon>50 kb inversion clade</taxon>
        <taxon>NPAAA clade</taxon>
        <taxon>indigoferoid/millettioid clade</taxon>
        <taxon>Phaseoleae</taxon>
        <taxon>Glycine</taxon>
        <taxon>Glycine subgen. Soja</taxon>
    </lineage>
</organism>
<evidence type="ECO:0000313" key="4">
    <source>
        <dbReference type="Proteomes" id="UP000008827"/>
    </source>
</evidence>
<name>A0A0R0HTQ9_SOYBN</name>
<reference evidence="3" key="2">
    <citation type="submission" date="2018-02" db="UniProtKB">
        <authorList>
            <consortium name="EnsemblPlants"/>
        </authorList>
    </citation>
    <scope>IDENTIFICATION</scope>
    <source>
        <strain evidence="3">Williams 82</strain>
    </source>
</reference>
<dbReference type="Gramene" id="KRH33978">
    <property type="protein sequence ID" value="KRH33978"/>
    <property type="gene ID" value="GLYMA_10G156800"/>
</dbReference>
<reference evidence="2 3" key="1">
    <citation type="journal article" date="2010" name="Nature">
        <title>Genome sequence of the palaeopolyploid soybean.</title>
        <authorList>
            <person name="Schmutz J."/>
            <person name="Cannon S.B."/>
            <person name="Schlueter J."/>
            <person name="Ma J."/>
            <person name="Mitros T."/>
            <person name="Nelson W."/>
            <person name="Hyten D.L."/>
            <person name="Song Q."/>
            <person name="Thelen J.J."/>
            <person name="Cheng J."/>
            <person name="Xu D."/>
            <person name="Hellsten U."/>
            <person name="May G.D."/>
            <person name="Yu Y."/>
            <person name="Sakurai T."/>
            <person name="Umezawa T."/>
            <person name="Bhattacharyya M.K."/>
            <person name="Sandhu D."/>
            <person name="Valliyodan B."/>
            <person name="Lindquist E."/>
            <person name="Peto M."/>
            <person name="Grant D."/>
            <person name="Shu S."/>
            <person name="Goodstein D."/>
            <person name="Barry K."/>
            <person name="Futrell-Griggs M."/>
            <person name="Abernathy B."/>
            <person name="Du J."/>
            <person name="Tian Z."/>
            <person name="Zhu L."/>
            <person name="Gill N."/>
            <person name="Joshi T."/>
            <person name="Libault M."/>
            <person name="Sethuraman A."/>
            <person name="Zhang X.-C."/>
            <person name="Shinozaki K."/>
            <person name="Nguyen H.T."/>
            <person name="Wing R.A."/>
            <person name="Cregan P."/>
            <person name="Specht J."/>
            <person name="Grimwood J."/>
            <person name="Rokhsar D."/>
            <person name="Stacey G."/>
            <person name="Shoemaker R.C."/>
            <person name="Jackson S.A."/>
        </authorList>
    </citation>
    <scope>NUCLEOTIDE SEQUENCE [LARGE SCALE GENOMIC DNA]</scope>
    <source>
        <strain evidence="3">cv. Williams 82</strain>
        <tissue evidence="2">Callus</tissue>
    </source>
</reference>
<proteinExistence type="predicted"/>
<reference evidence="2" key="3">
    <citation type="submission" date="2018-07" db="EMBL/GenBank/DDBJ databases">
        <title>WGS assembly of Glycine max.</title>
        <authorList>
            <person name="Schmutz J."/>
            <person name="Cannon S."/>
            <person name="Schlueter J."/>
            <person name="Ma J."/>
            <person name="Mitros T."/>
            <person name="Nelson W."/>
            <person name="Hyten D."/>
            <person name="Song Q."/>
            <person name="Thelen J."/>
            <person name="Cheng J."/>
            <person name="Xu D."/>
            <person name="Hellsten U."/>
            <person name="May G."/>
            <person name="Yu Y."/>
            <person name="Sakurai T."/>
            <person name="Umezawa T."/>
            <person name="Bhattacharyya M."/>
            <person name="Sandhu D."/>
            <person name="Valliyodan B."/>
            <person name="Lindquist E."/>
            <person name="Peto M."/>
            <person name="Grant D."/>
            <person name="Shu S."/>
            <person name="Goodstein D."/>
            <person name="Barry K."/>
            <person name="Futrell-Griggs M."/>
            <person name="Abernathy B."/>
            <person name="Du J."/>
            <person name="Tian Z."/>
            <person name="Zhu L."/>
            <person name="Gill N."/>
            <person name="Joshi T."/>
            <person name="Libault M."/>
            <person name="Sethuraman A."/>
            <person name="Zhang X."/>
            <person name="Shinozaki K."/>
            <person name="Nguyen H."/>
            <person name="Wing R."/>
            <person name="Cregan P."/>
            <person name="Specht J."/>
            <person name="Grimwood J."/>
            <person name="Rokhsar D."/>
            <person name="Stacey G."/>
            <person name="Shoemaker R."/>
            <person name="Jackson S."/>
        </authorList>
    </citation>
    <scope>NUCLEOTIDE SEQUENCE</scope>
    <source>
        <tissue evidence="2">Callus</tissue>
    </source>
</reference>
<evidence type="ECO:0000313" key="2">
    <source>
        <dbReference type="EMBL" id="KRH33978.1"/>
    </source>
</evidence>
<dbReference type="EnsemblPlants" id="KRH33978">
    <property type="protein sequence ID" value="KRH33978"/>
    <property type="gene ID" value="GLYMA_10G156800"/>
</dbReference>
<dbReference type="Proteomes" id="UP000008827">
    <property type="component" value="Chromosome 10"/>
</dbReference>
<protein>
    <submittedName>
        <fullName evidence="2 3">Uncharacterized protein</fullName>
    </submittedName>
</protein>
<accession>A0A0R0HTQ9</accession>
<dbReference type="EMBL" id="CM000843">
    <property type="protein sequence ID" value="KRH33978.1"/>
    <property type="molecule type" value="Genomic_DNA"/>
</dbReference>
<feature type="region of interest" description="Disordered" evidence="1">
    <location>
        <begin position="1"/>
        <end position="31"/>
    </location>
</feature>